<protein>
    <submittedName>
        <fullName evidence="4">Uncharacterized protein (TIGR00369 family)</fullName>
    </submittedName>
</protein>
<dbReference type="EMBL" id="JAVDYG010000001">
    <property type="protein sequence ID" value="MDR7362894.1"/>
    <property type="molecule type" value="Genomic_DNA"/>
</dbReference>
<keyword evidence="5" id="KW-1185">Reference proteome</keyword>
<keyword evidence="2" id="KW-0378">Hydrolase</keyword>
<dbReference type="InterPro" id="IPR006683">
    <property type="entry name" value="Thioestr_dom"/>
</dbReference>
<dbReference type="Gene3D" id="3.10.129.10">
    <property type="entry name" value="Hotdog Thioesterase"/>
    <property type="match status" value="1"/>
</dbReference>
<dbReference type="InterPro" id="IPR029069">
    <property type="entry name" value="HotDog_dom_sf"/>
</dbReference>
<dbReference type="Pfam" id="PF03061">
    <property type="entry name" value="4HBT"/>
    <property type="match status" value="1"/>
</dbReference>
<proteinExistence type="inferred from homology"/>
<dbReference type="PANTHER" id="PTHR43240:SF5">
    <property type="entry name" value="1,4-DIHYDROXY-2-NAPHTHOYL-COA THIOESTERASE 1"/>
    <property type="match status" value="1"/>
</dbReference>
<name>A0ABU2BWU3_9ACTN</name>
<feature type="domain" description="Thioesterase" evidence="3">
    <location>
        <begin position="45"/>
        <end position="122"/>
    </location>
</feature>
<dbReference type="Proteomes" id="UP001183648">
    <property type="component" value="Unassembled WGS sequence"/>
</dbReference>
<comment type="caution">
    <text evidence="4">The sequence shown here is derived from an EMBL/GenBank/DDBJ whole genome shotgun (WGS) entry which is preliminary data.</text>
</comment>
<evidence type="ECO:0000313" key="5">
    <source>
        <dbReference type="Proteomes" id="UP001183648"/>
    </source>
</evidence>
<dbReference type="PANTHER" id="PTHR43240">
    <property type="entry name" value="1,4-DIHYDROXY-2-NAPHTHOYL-COA THIOESTERASE 1"/>
    <property type="match status" value="1"/>
</dbReference>
<dbReference type="CDD" id="cd03443">
    <property type="entry name" value="PaaI_thioesterase"/>
    <property type="match status" value="1"/>
</dbReference>
<evidence type="ECO:0000256" key="2">
    <source>
        <dbReference type="ARBA" id="ARBA00022801"/>
    </source>
</evidence>
<evidence type="ECO:0000259" key="3">
    <source>
        <dbReference type="Pfam" id="PF03061"/>
    </source>
</evidence>
<reference evidence="4 5" key="1">
    <citation type="submission" date="2023-07" db="EMBL/GenBank/DDBJ databases">
        <title>Sequencing the genomes of 1000 actinobacteria strains.</title>
        <authorList>
            <person name="Klenk H.-P."/>
        </authorList>
    </citation>
    <scope>NUCLEOTIDE SEQUENCE [LARGE SCALE GENOMIC DNA]</scope>
    <source>
        <strain evidence="4 5">DSM 19426</strain>
    </source>
</reference>
<accession>A0ABU2BWU3</accession>
<sequence>MDLDVTSASDLMGPWMDHLGMEYTELTGSRIAARWTASDKHHQPFGIVHGGVHCSVVETLASIGAHLWAGPEVRVVGVNNSTDFYRAVREGEMTSVGTPVHQGRSQQVWVVETHDTEGRLVARGQVRIQNLRKD</sequence>
<gene>
    <name evidence="4" type="ORF">J2S63_002447</name>
</gene>
<dbReference type="SUPFAM" id="SSF54637">
    <property type="entry name" value="Thioesterase/thiol ester dehydrase-isomerase"/>
    <property type="match status" value="1"/>
</dbReference>
<organism evidence="4 5">
    <name type="scientific">Nocardioides marmoribigeumensis</name>
    <dbReference type="NCBI Taxonomy" id="433649"/>
    <lineage>
        <taxon>Bacteria</taxon>
        <taxon>Bacillati</taxon>
        <taxon>Actinomycetota</taxon>
        <taxon>Actinomycetes</taxon>
        <taxon>Propionibacteriales</taxon>
        <taxon>Nocardioidaceae</taxon>
        <taxon>Nocardioides</taxon>
    </lineage>
</organism>
<dbReference type="InterPro" id="IPR003736">
    <property type="entry name" value="PAAI_dom"/>
</dbReference>
<dbReference type="RefSeq" id="WP_310302514.1">
    <property type="nucleotide sequence ID" value="NZ_BAAAPS010000013.1"/>
</dbReference>
<comment type="similarity">
    <text evidence="1">Belongs to the thioesterase PaaI family.</text>
</comment>
<dbReference type="NCBIfam" id="TIGR00369">
    <property type="entry name" value="unchar_dom_1"/>
    <property type="match status" value="1"/>
</dbReference>
<evidence type="ECO:0000256" key="1">
    <source>
        <dbReference type="ARBA" id="ARBA00008324"/>
    </source>
</evidence>
<evidence type="ECO:0000313" key="4">
    <source>
        <dbReference type="EMBL" id="MDR7362894.1"/>
    </source>
</evidence>